<evidence type="ECO:0000313" key="2">
    <source>
        <dbReference type="Proteomes" id="UP000006050"/>
    </source>
</evidence>
<reference evidence="2" key="1">
    <citation type="submission" date="2012-06" db="EMBL/GenBank/DDBJ databases">
        <title>The complete genome of Belliella baltica DSM 15883.</title>
        <authorList>
            <person name="Lucas S."/>
            <person name="Copeland A."/>
            <person name="Lapidus A."/>
            <person name="Goodwin L."/>
            <person name="Pitluck S."/>
            <person name="Peters L."/>
            <person name="Mikhailova N."/>
            <person name="Davenport K."/>
            <person name="Kyrpides N."/>
            <person name="Mavromatis K."/>
            <person name="Pagani I."/>
            <person name="Ivanova N."/>
            <person name="Ovchinnikova G."/>
            <person name="Zeytun A."/>
            <person name="Detter J.C."/>
            <person name="Han C."/>
            <person name="Land M."/>
            <person name="Hauser L."/>
            <person name="Markowitz V."/>
            <person name="Cheng J.-F."/>
            <person name="Hugenholtz P."/>
            <person name="Woyke T."/>
            <person name="Wu D."/>
            <person name="Tindall B."/>
            <person name="Pomrenke H."/>
            <person name="Brambilla E."/>
            <person name="Klenk H.-P."/>
            <person name="Eisen J.A."/>
        </authorList>
    </citation>
    <scope>NUCLEOTIDE SEQUENCE [LARGE SCALE GENOMIC DNA]</scope>
    <source>
        <strain evidence="2">DSM 15883 / CIP 108006 / LMG 21964 / BA134</strain>
    </source>
</reference>
<proteinExistence type="predicted"/>
<dbReference type="AlphaFoldDB" id="I3Z1F2"/>
<organism evidence="1 2">
    <name type="scientific">Belliella baltica (strain DSM 15883 / CIP 108006 / LMG 21964 / BA134)</name>
    <dbReference type="NCBI Taxonomy" id="866536"/>
    <lineage>
        <taxon>Bacteria</taxon>
        <taxon>Pseudomonadati</taxon>
        <taxon>Bacteroidota</taxon>
        <taxon>Cytophagia</taxon>
        <taxon>Cytophagales</taxon>
        <taxon>Cyclobacteriaceae</taxon>
        <taxon>Belliella</taxon>
    </lineage>
</organism>
<keyword evidence="2" id="KW-1185">Reference proteome</keyword>
<sequence length="93" mass="10748">MGIKKIICILILIFSNTYAFAQFKLQKTSEFSIKSLNSVEIIDYDPIKKQYIAFEKGEKDFVVLLLDEKGDILKRKHPQTHSAGNYLTKGQFF</sequence>
<dbReference type="STRING" id="866536.Belba_0409"/>
<protein>
    <submittedName>
        <fullName evidence="1">Uncharacterized protein</fullName>
    </submittedName>
</protein>
<dbReference type="OrthoDB" id="817877at2"/>
<dbReference type="KEGG" id="bbd:Belba_0409"/>
<dbReference type="HOGENOM" id="CLU_2393873_0_0_10"/>
<dbReference type="EMBL" id="CP003281">
    <property type="protein sequence ID" value="AFL83070.1"/>
    <property type="molecule type" value="Genomic_DNA"/>
</dbReference>
<accession>I3Z1F2</accession>
<gene>
    <name evidence="1" type="ordered locus">Belba_0409</name>
</gene>
<dbReference type="RefSeq" id="WP_014771083.1">
    <property type="nucleotide sequence ID" value="NC_018010.1"/>
</dbReference>
<name>I3Z1F2_BELBD</name>
<dbReference type="Proteomes" id="UP000006050">
    <property type="component" value="Chromosome"/>
</dbReference>
<evidence type="ECO:0000313" key="1">
    <source>
        <dbReference type="EMBL" id="AFL83070.1"/>
    </source>
</evidence>